<comment type="similarity">
    <text evidence="8 9">Belongs to the TRAP transporter small permease family.</text>
</comment>
<dbReference type="InterPro" id="IPR007387">
    <property type="entry name" value="TRAP_DctQ"/>
</dbReference>
<dbReference type="PANTHER" id="PTHR35011">
    <property type="entry name" value="2,3-DIKETO-L-GULONATE TRAP TRANSPORTER SMALL PERMEASE PROTEIN YIAM"/>
    <property type="match status" value="1"/>
</dbReference>
<dbReference type="Proteomes" id="UP000433101">
    <property type="component" value="Unassembled WGS sequence"/>
</dbReference>
<reference evidence="11 12" key="1">
    <citation type="submission" date="2019-12" db="EMBL/GenBank/DDBJ databases">
        <authorList>
            <person name="Li M."/>
        </authorList>
    </citation>
    <scope>NUCLEOTIDE SEQUENCE [LARGE SCALE GENOMIC DNA]</scope>
    <source>
        <strain evidence="11 12">GBMRC 2046</strain>
    </source>
</reference>
<protein>
    <recommendedName>
        <fullName evidence="9">TRAP transporter small permease protein</fullName>
    </recommendedName>
</protein>
<evidence type="ECO:0000256" key="1">
    <source>
        <dbReference type="ARBA" id="ARBA00004429"/>
    </source>
</evidence>
<dbReference type="AlphaFoldDB" id="A0A7X3LSQ3"/>
<dbReference type="Pfam" id="PF04290">
    <property type="entry name" value="DctQ"/>
    <property type="match status" value="1"/>
</dbReference>
<evidence type="ECO:0000256" key="5">
    <source>
        <dbReference type="ARBA" id="ARBA00022692"/>
    </source>
</evidence>
<dbReference type="RefSeq" id="WP_160774619.1">
    <property type="nucleotide sequence ID" value="NZ_WUMV01000002.1"/>
</dbReference>
<evidence type="ECO:0000256" key="2">
    <source>
        <dbReference type="ARBA" id="ARBA00022448"/>
    </source>
</evidence>
<evidence type="ECO:0000256" key="7">
    <source>
        <dbReference type="ARBA" id="ARBA00023136"/>
    </source>
</evidence>
<evidence type="ECO:0000256" key="4">
    <source>
        <dbReference type="ARBA" id="ARBA00022519"/>
    </source>
</evidence>
<comment type="subunit">
    <text evidence="9">The complex comprises the extracytoplasmic solute receptor protein and the two transmembrane proteins.</text>
</comment>
<keyword evidence="2 9" id="KW-0813">Transport</keyword>
<dbReference type="InterPro" id="IPR055348">
    <property type="entry name" value="DctQ"/>
</dbReference>
<keyword evidence="7 9" id="KW-0472">Membrane</keyword>
<evidence type="ECO:0000256" key="3">
    <source>
        <dbReference type="ARBA" id="ARBA00022475"/>
    </source>
</evidence>
<dbReference type="GO" id="GO:0005886">
    <property type="term" value="C:plasma membrane"/>
    <property type="evidence" value="ECO:0007669"/>
    <property type="project" value="UniProtKB-SubCell"/>
</dbReference>
<evidence type="ECO:0000313" key="11">
    <source>
        <dbReference type="EMBL" id="MXN64391.1"/>
    </source>
</evidence>
<keyword evidence="12" id="KW-1185">Reference proteome</keyword>
<dbReference type="EMBL" id="WUMV01000002">
    <property type="protein sequence ID" value="MXN64391.1"/>
    <property type="molecule type" value="Genomic_DNA"/>
</dbReference>
<dbReference type="PANTHER" id="PTHR35011:SF10">
    <property type="entry name" value="TRAP TRANSPORTER SMALL PERMEASE PROTEIN"/>
    <property type="match status" value="1"/>
</dbReference>
<evidence type="ECO:0000256" key="9">
    <source>
        <dbReference type="RuleBase" id="RU369079"/>
    </source>
</evidence>
<accession>A0A7X3LSQ3</accession>
<feature type="transmembrane region" description="Helical" evidence="9">
    <location>
        <begin position="134"/>
        <end position="153"/>
    </location>
</feature>
<evidence type="ECO:0000256" key="8">
    <source>
        <dbReference type="ARBA" id="ARBA00038436"/>
    </source>
</evidence>
<keyword evidence="6 9" id="KW-1133">Transmembrane helix</keyword>
<evidence type="ECO:0000256" key="6">
    <source>
        <dbReference type="ARBA" id="ARBA00022989"/>
    </source>
</evidence>
<feature type="transmembrane region" description="Helical" evidence="9">
    <location>
        <begin position="49"/>
        <end position="66"/>
    </location>
</feature>
<feature type="transmembrane region" description="Helical" evidence="9">
    <location>
        <begin position="87"/>
        <end position="108"/>
    </location>
</feature>
<comment type="function">
    <text evidence="9">Part of the tripartite ATP-independent periplasmic (TRAP) transport system.</text>
</comment>
<comment type="caution">
    <text evidence="11">The sequence shown here is derived from an EMBL/GenBank/DDBJ whole genome shotgun (WGS) entry which is preliminary data.</text>
</comment>
<feature type="transmembrane region" description="Helical" evidence="9">
    <location>
        <begin position="7"/>
        <end position="29"/>
    </location>
</feature>
<keyword evidence="5 9" id="KW-0812">Transmembrane</keyword>
<gene>
    <name evidence="11" type="ORF">GR183_05700</name>
</gene>
<dbReference type="GO" id="GO:0022857">
    <property type="term" value="F:transmembrane transporter activity"/>
    <property type="evidence" value="ECO:0007669"/>
    <property type="project" value="UniProtKB-UniRule"/>
</dbReference>
<keyword evidence="3" id="KW-1003">Cell membrane</keyword>
<sequence length="179" mass="19648">MRSLETWISRISMVLASLVLLAMMLQVVVDVFMRSFLGAGFPATADLVGRYYMVAISFVPLAMTEIGRRHIEATIFTDGLRGTARQAVALAGFCIGLVVFGFLTWGSAVEALSQTGRGAYVEAGTMHFLTWPSYWILPVSFALMELVLAIRVIEVLTGRFELSLHDPLEEIDSHAGEAM</sequence>
<feature type="domain" description="Tripartite ATP-independent periplasmic transporters DctQ component" evidence="10">
    <location>
        <begin position="23"/>
        <end position="157"/>
    </location>
</feature>
<keyword evidence="4 9" id="KW-0997">Cell inner membrane</keyword>
<name>A0A7X3LSQ3_9HYPH</name>
<organism evidence="11 12">
    <name type="scientific">Stappia sediminis</name>
    <dbReference type="NCBI Taxonomy" id="2692190"/>
    <lineage>
        <taxon>Bacteria</taxon>
        <taxon>Pseudomonadati</taxon>
        <taxon>Pseudomonadota</taxon>
        <taxon>Alphaproteobacteria</taxon>
        <taxon>Hyphomicrobiales</taxon>
        <taxon>Stappiaceae</taxon>
        <taxon>Stappia</taxon>
    </lineage>
</organism>
<dbReference type="GO" id="GO:0015740">
    <property type="term" value="P:C4-dicarboxylate transport"/>
    <property type="evidence" value="ECO:0007669"/>
    <property type="project" value="TreeGrafter"/>
</dbReference>
<evidence type="ECO:0000313" key="12">
    <source>
        <dbReference type="Proteomes" id="UP000433101"/>
    </source>
</evidence>
<comment type="subcellular location">
    <subcellularLocation>
        <location evidence="1 9">Cell inner membrane</location>
        <topology evidence="1 9">Multi-pass membrane protein</topology>
    </subcellularLocation>
</comment>
<evidence type="ECO:0000259" key="10">
    <source>
        <dbReference type="Pfam" id="PF04290"/>
    </source>
</evidence>
<proteinExistence type="inferred from homology"/>